<dbReference type="EMBL" id="CH473964">
    <property type="protein sequence ID" value="EDM02023.1"/>
    <property type="molecule type" value="Genomic_DNA"/>
</dbReference>
<sequence length="61" mass="7161">MLTLPKWNSKHRCGRTKECYPWLAHQRLALYGVLKHLNRDILQSCQTSEECDPTEVNITPH</sequence>
<gene>
    <name evidence="1" type="ORF">rCG_63418</name>
</gene>
<dbReference type="AlphaFoldDB" id="A6ILB7"/>
<accession>A6ILB7</accession>
<dbReference type="Proteomes" id="UP000234681">
    <property type="component" value="Chromosome 4"/>
</dbReference>
<organism evidence="1 2">
    <name type="scientific">Rattus norvegicus</name>
    <name type="common">Rat</name>
    <dbReference type="NCBI Taxonomy" id="10116"/>
    <lineage>
        <taxon>Eukaryota</taxon>
        <taxon>Metazoa</taxon>
        <taxon>Chordata</taxon>
        <taxon>Craniata</taxon>
        <taxon>Vertebrata</taxon>
        <taxon>Euteleostomi</taxon>
        <taxon>Mammalia</taxon>
        <taxon>Eutheria</taxon>
        <taxon>Euarchontoglires</taxon>
        <taxon>Glires</taxon>
        <taxon>Rodentia</taxon>
        <taxon>Myomorpha</taxon>
        <taxon>Muroidea</taxon>
        <taxon>Muridae</taxon>
        <taxon>Murinae</taxon>
        <taxon>Rattus</taxon>
    </lineage>
</organism>
<evidence type="ECO:0000313" key="1">
    <source>
        <dbReference type="EMBL" id="EDM02023.1"/>
    </source>
</evidence>
<protein>
    <submittedName>
        <fullName evidence="1">RCG63418</fullName>
    </submittedName>
</protein>
<reference evidence="1 2" key="1">
    <citation type="submission" date="2005-09" db="EMBL/GenBank/DDBJ databases">
        <authorList>
            <person name="Mural R.J."/>
            <person name="Li P.W."/>
            <person name="Adams M.D."/>
            <person name="Amanatides P.G."/>
            <person name="Baden-Tillson H."/>
            <person name="Barnstead M."/>
            <person name="Chin S.H."/>
            <person name="Dew I."/>
            <person name="Evans C.A."/>
            <person name="Ferriera S."/>
            <person name="Flanigan M."/>
            <person name="Fosler C."/>
            <person name="Glodek A."/>
            <person name="Gu Z."/>
            <person name="Holt R.A."/>
            <person name="Jennings D."/>
            <person name="Kraft C.L."/>
            <person name="Lu F."/>
            <person name="Nguyen T."/>
            <person name="Nusskern D.R."/>
            <person name="Pfannkoch C.M."/>
            <person name="Sitter C."/>
            <person name="Sutton G.G."/>
            <person name="Venter J.C."/>
            <person name="Wang Z."/>
            <person name="Woodage T."/>
            <person name="Zheng X.H."/>
            <person name="Zhong F."/>
        </authorList>
    </citation>
    <scope>NUCLEOTIDE SEQUENCE [LARGE SCALE GENOMIC DNA]</scope>
    <source>
        <strain>BN</strain>
        <strain evidence="2">Sprague-Dawley</strain>
    </source>
</reference>
<evidence type="ECO:0000313" key="2">
    <source>
        <dbReference type="Proteomes" id="UP000234681"/>
    </source>
</evidence>
<name>A6ILB7_RAT</name>
<proteinExistence type="predicted"/>